<dbReference type="PANTHER" id="PTHR47026">
    <property type="entry name" value="PIGMENTOSA GTPASE REGULATOR-LIKE PROTEIN, PUTATIVE-RELATED"/>
    <property type="match status" value="1"/>
</dbReference>
<feature type="coiled-coil region" evidence="1">
    <location>
        <begin position="113"/>
        <end position="247"/>
    </location>
</feature>
<protein>
    <submittedName>
        <fullName evidence="3">Uncharacterized protein</fullName>
    </submittedName>
</protein>
<dbReference type="OMA" id="KWNASRT"/>
<gene>
    <name evidence="3" type="primary">Contig2634.g2827</name>
    <name evidence="3" type="ORF">STYLEM_7628</name>
</gene>
<sequence>MNKKQQQQQDSPSKENAMQDQPNQENIADFIAVLEEHRKQCEMEGKYVEAEMAKNRIEELRAQEFQRRRDELILNQTREREEVEQAHIMEYQEFNKNWDDTLAQIEAQDQQAMRGLEERHVRELEENRQQLEQKLPMTFKQSAELLNLREIEQQLARQKQYAEAHQVQVKGQQMEQEEQEKNMMARHKKIVAAEAKLITKQQNEMNALRKKIEAAMNERLKQRESEHNKLLQRYQNVKKELENQQNLDRIKLEKQYSVRPSTAMNRSQMNASRMNQSRMGGKASTGKNMPASKPSYQ</sequence>
<organism evidence="3 4">
    <name type="scientific">Stylonychia lemnae</name>
    <name type="common">Ciliate</name>
    <dbReference type="NCBI Taxonomy" id="5949"/>
    <lineage>
        <taxon>Eukaryota</taxon>
        <taxon>Sar</taxon>
        <taxon>Alveolata</taxon>
        <taxon>Ciliophora</taxon>
        <taxon>Intramacronucleata</taxon>
        <taxon>Spirotrichea</taxon>
        <taxon>Stichotrichia</taxon>
        <taxon>Sporadotrichida</taxon>
        <taxon>Oxytrichidae</taxon>
        <taxon>Stylonychinae</taxon>
        <taxon>Stylonychia</taxon>
    </lineage>
</organism>
<dbReference type="OrthoDB" id="8062037at2759"/>
<evidence type="ECO:0000313" key="4">
    <source>
        <dbReference type="Proteomes" id="UP000039865"/>
    </source>
</evidence>
<proteinExistence type="predicted"/>
<evidence type="ECO:0000256" key="1">
    <source>
        <dbReference type="SAM" id="Coils"/>
    </source>
</evidence>
<dbReference type="EMBL" id="CCKQ01007285">
    <property type="protein sequence ID" value="CDW78647.1"/>
    <property type="molecule type" value="Genomic_DNA"/>
</dbReference>
<feature type="compositionally biased region" description="Polar residues" evidence="2">
    <location>
        <begin position="10"/>
        <end position="25"/>
    </location>
</feature>
<evidence type="ECO:0000256" key="2">
    <source>
        <dbReference type="SAM" id="MobiDB-lite"/>
    </source>
</evidence>
<feature type="region of interest" description="Disordered" evidence="2">
    <location>
        <begin position="256"/>
        <end position="297"/>
    </location>
</feature>
<evidence type="ECO:0000313" key="3">
    <source>
        <dbReference type="EMBL" id="CDW78647.1"/>
    </source>
</evidence>
<name>A0A078AAN4_STYLE</name>
<dbReference type="PANTHER" id="PTHR47026:SF2">
    <property type="entry name" value="FLAGELLAR ASSOCIATED PROTEIN"/>
    <property type="match status" value="1"/>
</dbReference>
<dbReference type="InParanoid" id="A0A078AAN4"/>
<dbReference type="Proteomes" id="UP000039865">
    <property type="component" value="Unassembled WGS sequence"/>
</dbReference>
<reference evidence="3 4" key="1">
    <citation type="submission" date="2014-06" db="EMBL/GenBank/DDBJ databases">
        <authorList>
            <person name="Swart Estienne"/>
        </authorList>
    </citation>
    <scope>NUCLEOTIDE SEQUENCE [LARGE SCALE GENOMIC DNA]</scope>
    <source>
        <strain evidence="3 4">130c</strain>
    </source>
</reference>
<accession>A0A078AAN4</accession>
<keyword evidence="1" id="KW-0175">Coiled coil</keyword>
<dbReference type="AlphaFoldDB" id="A0A078AAN4"/>
<keyword evidence="4" id="KW-1185">Reference proteome</keyword>
<feature type="region of interest" description="Disordered" evidence="2">
    <location>
        <begin position="1"/>
        <end position="25"/>
    </location>
</feature>
<feature type="compositionally biased region" description="Polar residues" evidence="2">
    <location>
        <begin position="258"/>
        <end position="278"/>
    </location>
</feature>